<reference evidence="1 2" key="1">
    <citation type="journal article" date="2014" name="Int. J. Syst. Evol. Microbiol.">
        <title>Complete genome sequence of Corynebacterium casei LMG S-19264T (=DSM 44701T), isolated from a smear-ripened cheese.</title>
        <authorList>
            <consortium name="US DOE Joint Genome Institute (JGI-PGF)"/>
            <person name="Walter F."/>
            <person name="Albersmeier A."/>
            <person name="Kalinowski J."/>
            <person name="Ruckert C."/>
        </authorList>
    </citation>
    <scope>NUCLEOTIDE SEQUENCE [LARGE SCALE GENOMIC DNA]</scope>
    <source>
        <strain evidence="1 2">JCM 4205</strain>
    </source>
</reference>
<dbReference type="GeneID" id="95458824"/>
<dbReference type="RefSeq" id="WP_229991606.1">
    <property type="nucleotide sequence ID" value="NZ_BMSJ01000007.1"/>
</dbReference>
<accession>A0AAV4KQC7</accession>
<dbReference type="EMBL" id="BMSJ01000007">
    <property type="protein sequence ID" value="GGR31832.1"/>
    <property type="molecule type" value="Genomic_DNA"/>
</dbReference>
<name>A0AAV4KQC7_9ACTN</name>
<proteinExistence type="predicted"/>
<organism evidence="1 2">
    <name type="scientific">Streptomyces cinereoruber</name>
    <dbReference type="NCBI Taxonomy" id="67260"/>
    <lineage>
        <taxon>Bacteria</taxon>
        <taxon>Bacillati</taxon>
        <taxon>Actinomycetota</taxon>
        <taxon>Actinomycetes</taxon>
        <taxon>Kitasatosporales</taxon>
        <taxon>Streptomycetaceae</taxon>
        <taxon>Streptomyces</taxon>
    </lineage>
</organism>
<comment type="caution">
    <text evidence="1">The sequence shown here is derived from an EMBL/GenBank/DDBJ whole genome shotgun (WGS) entry which is preliminary data.</text>
</comment>
<dbReference type="Proteomes" id="UP000642014">
    <property type="component" value="Unassembled WGS sequence"/>
</dbReference>
<sequence length="176" mass="19180">MRTNPWMRRLLADAGPDTPSPADVPPLFREVVEEGWSTTGSGARVLTALRPERDGFHSDRLAEETTVNGRGMTDHDLPVGPAAVDERARVLLRRCLAYSAACLRAARDRFGDDAVRAYVSLSFGGLDEDLLTASVTFCTPLPDVLPHIAALERVRDAAVAELSVHDCSDREGPWRG</sequence>
<dbReference type="AlphaFoldDB" id="A0AAV4KQC7"/>
<evidence type="ECO:0000313" key="1">
    <source>
        <dbReference type="EMBL" id="GGR31832.1"/>
    </source>
</evidence>
<protein>
    <submittedName>
        <fullName evidence="1">Uncharacterized protein</fullName>
    </submittedName>
</protein>
<gene>
    <name evidence="1" type="ORF">GCM10010497_37770</name>
</gene>
<evidence type="ECO:0000313" key="2">
    <source>
        <dbReference type="Proteomes" id="UP000642014"/>
    </source>
</evidence>